<dbReference type="InterPro" id="IPR002758">
    <property type="entry name" value="Cation_antiport_E"/>
</dbReference>
<comment type="caution">
    <text evidence="9">The sequence shown here is derived from an EMBL/GenBank/DDBJ whole genome shotgun (WGS) entry which is preliminary data.</text>
</comment>
<evidence type="ECO:0000313" key="9">
    <source>
        <dbReference type="EMBL" id="TKG60030.1"/>
    </source>
</evidence>
<comment type="similarity">
    <text evidence="2">Belongs to the CPA3 antiporters (TC 2.A.63) subunit E family.</text>
</comment>
<evidence type="ECO:0000256" key="3">
    <source>
        <dbReference type="ARBA" id="ARBA00022475"/>
    </source>
</evidence>
<keyword evidence="4 8" id="KW-0812">Transmembrane</keyword>
<evidence type="ECO:0000256" key="5">
    <source>
        <dbReference type="ARBA" id="ARBA00022989"/>
    </source>
</evidence>
<proteinExistence type="inferred from homology"/>
<evidence type="ECO:0000256" key="2">
    <source>
        <dbReference type="ARBA" id="ARBA00006228"/>
    </source>
</evidence>
<keyword evidence="6 8" id="KW-0472">Membrane</keyword>
<feature type="transmembrane region" description="Helical" evidence="8">
    <location>
        <begin position="30"/>
        <end position="47"/>
    </location>
</feature>
<gene>
    <name evidence="9" type="ORF">FCN18_36080</name>
</gene>
<organism evidence="9 10">
    <name type="scientific">Prauserella endophytica</name>
    <dbReference type="NCBI Taxonomy" id="1592324"/>
    <lineage>
        <taxon>Bacteria</taxon>
        <taxon>Bacillati</taxon>
        <taxon>Actinomycetota</taxon>
        <taxon>Actinomycetes</taxon>
        <taxon>Pseudonocardiales</taxon>
        <taxon>Pseudonocardiaceae</taxon>
        <taxon>Prauserella</taxon>
        <taxon>Prauserella coralliicola group</taxon>
    </lineage>
</organism>
<evidence type="ECO:0000256" key="1">
    <source>
        <dbReference type="ARBA" id="ARBA00004651"/>
    </source>
</evidence>
<dbReference type="PANTHER" id="PTHR34584">
    <property type="entry name" value="NA(+)/H(+) ANTIPORTER SUBUNIT E1"/>
    <property type="match status" value="1"/>
</dbReference>
<keyword evidence="5 8" id="KW-1133">Transmembrane helix</keyword>
<feature type="transmembrane region" description="Helical" evidence="8">
    <location>
        <begin position="7"/>
        <end position="24"/>
    </location>
</feature>
<keyword evidence="10" id="KW-1185">Reference proteome</keyword>
<comment type="subcellular location">
    <subcellularLocation>
        <location evidence="1">Cell membrane</location>
        <topology evidence="1">Multi-pass membrane protein</topology>
    </subcellularLocation>
</comment>
<protein>
    <submittedName>
        <fullName evidence="9">Sodium:proton antiporter</fullName>
    </submittedName>
</protein>
<feature type="compositionally biased region" description="Basic and acidic residues" evidence="7">
    <location>
        <begin position="168"/>
        <end position="178"/>
    </location>
</feature>
<feature type="region of interest" description="Disordered" evidence="7">
    <location>
        <begin position="168"/>
        <end position="190"/>
    </location>
</feature>
<keyword evidence="3" id="KW-1003">Cell membrane</keyword>
<evidence type="ECO:0000256" key="6">
    <source>
        <dbReference type="ARBA" id="ARBA00023136"/>
    </source>
</evidence>
<evidence type="ECO:0000256" key="7">
    <source>
        <dbReference type="SAM" id="MobiDB-lite"/>
    </source>
</evidence>
<evidence type="ECO:0000256" key="8">
    <source>
        <dbReference type="SAM" id="Phobius"/>
    </source>
</evidence>
<dbReference type="Proteomes" id="UP000309992">
    <property type="component" value="Unassembled WGS sequence"/>
</dbReference>
<dbReference type="EMBL" id="SWMS01000041">
    <property type="protein sequence ID" value="TKG60030.1"/>
    <property type="molecule type" value="Genomic_DNA"/>
</dbReference>
<evidence type="ECO:0000256" key="4">
    <source>
        <dbReference type="ARBA" id="ARBA00022692"/>
    </source>
</evidence>
<reference evidence="9 10" key="1">
    <citation type="journal article" date="2015" name="Antonie Van Leeuwenhoek">
        <title>Prauserella endophytica sp. nov., an endophytic actinobacterium isolated from Tamarix taklamakanensis.</title>
        <authorList>
            <person name="Liu J.M."/>
            <person name="Habden X."/>
            <person name="Guo L."/>
            <person name="Tuo L."/>
            <person name="Jiang Z.K."/>
            <person name="Liu S.W."/>
            <person name="Liu X.F."/>
            <person name="Chen L."/>
            <person name="Li R.F."/>
            <person name="Zhang Y.Q."/>
            <person name="Sun C.H."/>
        </authorList>
    </citation>
    <scope>NUCLEOTIDE SEQUENCE [LARGE SCALE GENOMIC DNA]</scope>
    <source>
        <strain evidence="9 10">CGMCC 4.7182</strain>
    </source>
</reference>
<dbReference type="Pfam" id="PF01899">
    <property type="entry name" value="MNHE"/>
    <property type="match status" value="1"/>
</dbReference>
<sequence length="190" mass="21468">MMRRISPSLLVWLVLVWLMLWGSLDASTAIFGVLLAFAVLLFFPLPVHRWNIFSRPLRLVGLAVYVVWDLVQSAVRLAFDEFRHGSKVKAAIVAVPVLSDVDHVIASAANVLSLGPGRFVLQIDRTNRIWYVYALGVQSRVSCDKIHDDALDLQVKVMHAYGSAEEARTARSRAEEAKQRRRARTRMESQ</sequence>
<accession>A0ABY2RUE5</accession>
<dbReference type="PANTHER" id="PTHR34584:SF1">
    <property type="entry name" value="NA(+)_H(+) ANTIPORTER SUBUNIT E1"/>
    <property type="match status" value="1"/>
</dbReference>
<evidence type="ECO:0000313" key="10">
    <source>
        <dbReference type="Proteomes" id="UP000309992"/>
    </source>
</evidence>
<name>A0ABY2RUE5_9PSEU</name>